<dbReference type="Proteomes" id="UP001230005">
    <property type="component" value="Unassembled WGS sequence"/>
</dbReference>
<proteinExistence type="predicted"/>
<sequence>MRPIIVLAIIMLFSTSAYYDLRVGTIPHSSPFVAQEEEHPPIPDEIDKIEEDDDQIESPGNISLPYEEVIVEAGQTVYGIVKSLHGENEMTYPPHKVVEDFEALNPNVTAHQIIIGHSYRFPIYRSTSQ</sequence>
<evidence type="ECO:0000313" key="1">
    <source>
        <dbReference type="EMBL" id="MDQ0254392.1"/>
    </source>
</evidence>
<comment type="caution">
    <text evidence="1">The sequence shown here is derived from an EMBL/GenBank/DDBJ whole genome shotgun (WGS) entry which is preliminary data.</text>
</comment>
<keyword evidence="2" id="KW-1185">Reference proteome</keyword>
<evidence type="ECO:0000313" key="2">
    <source>
        <dbReference type="Proteomes" id="UP001230005"/>
    </source>
</evidence>
<protein>
    <recommendedName>
        <fullName evidence="3">LysM domain-containing protein</fullName>
    </recommendedName>
</protein>
<dbReference type="EMBL" id="JAUSUG010000005">
    <property type="protein sequence ID" value="MDQ0254392.1"/>
    <property type="molecule type" value="Genomic_DNA"/>
</dbReference>
<evidence type="ECO:0008006" key="3">
    <source>
        <dbReference type="Google" id="ProtNLM"/>
    </source>
</evidence>
<dbReference type="RefSeq" id="WP_307324278.1">
    <property type="nucleotide sequence ID" value="NZ_JAUSUG010000005.1"/>
</dbReference>
<accession>A0ABT9ZT36</accession>
<gene>
    <name evidence="1" type="ORF">J2S74_001767</name>
</gene>
<name>A0ABT9ZT36_9BACI</name>
<organism evidence="1 2">
    <name type="scientific">Evansella vedderi</name>
    <dbReference type="NCBI Taxonomy" id="38282"/>
    <lineage>
        <taxon>Bacteria</taxon>
        <taxon>Bacillati</taxon>
        <taxon>Bacillota</taxon>
        <taxon>Bacilli</taxon>
        <taxon>Bacillales</taxon>
        <taxon>Bacillaceae</taxon>
        <taxon>Evansella</taxon>
    </lineage>
</organism>
<reference evidence="1 2" key="1">
    <citation type="submission" date="2023-07" db="EMBL/GenBank/DDBJ databases">
        <title>Genomic Encyclopedia of Type Strains, Phase IV (KMG-IV): sequencing the most valuable type-strain genomes for metagenomic binning, comparative biology and taxonomic classification.</title>
        <authorList>
            <person name="Goeker M."/>
        </authorList>
    </citation>
    <scope>NUCLEOTIDE SEQUENCE [LARGE SCALE GENOMIC DNA]</scope>
    <source>
        <strain evidence="1 2">DSM 9768</strain>
    </source>
</reference>